<dbReference type="CDD" id="cd12153">
    <property type="entry name" value="F1-ATPase_epsilon"/>
    <property type="match status" value="1"/>
</dbReference>
<keyword evidence="3" id="KW-1185">Reference proteome</keyword>
<dbReference type="EMBL" id="LUCH01002890">
    <property type="protein sequence ID" value="KAF5400823.1"/>
    <property type="molecule type" value="Genomic_DNA"/>
</dbReference>
<dbReference type="Gene3D" id="1.10.1620.20">
    <property type="entry name" value="ATP synthase, F1 complex, epsilon subunit superfamily, mitochondrial"/>
    <property type="match status" value="1"/>
</dbReference>
<dbReference type="GO" id="GO:0005743">
    <property type="term" value="C:mitochondrial inner membrane"/>
    <property type="evidence" value="ECO:0007669"/>
    <property type="project" value="InterPro"/>
</dbReference>
<evidence type="ECO:0000313" key="3">
    <source>
        <dbReference type="Proteomes" id="UP000748531"/>
    </source>
</evidence>
<dbReference type="OrthoDB" id="269124at2759"/>
<protein>
    <submittedName>
        <fullName evidence="2">Mitochondrial ATP synthase epsilon chain</fullName>
    </submittedName>
</protein>
<accession>A0A8J4WGN1</accession>
<sequence length="57" mass="6523">MTYWRSAGISYIKFSAICAQSLRNSLKEEFKALAAKRSGKQIRLTSWKDGKPIKKET</sequence>
<dbReference type="SUPFAM" id="SSF48690">
    <property type="entry name" value="Epsilon subunit of mitochondrial F1F0-ATP synthase"/>
    <property type="match status" value="1"/>
</dbReference>
<evidence type="ECO:0000256" key="1">
    <source>
        <dbReference type="ARBA" id="ARBA00009502"/>
    </source>
</evidence>
<dbReference type="GO" id="GO:0042776">
    <property type="term" value="P:proton motive force-driven mitochondrial ATP synthesis"/>
    <property type="evidence" value="ECO:0007669"/>
    <property type="project" value="TreeGrafter"/>
</dbReference>
<name>A0A8J4WGN1_9TREM</name>
<comment type="caution">
    <text evidence="2">The sequence shown here is derived from an EMBL/GenBank/DDBJ whole genome shotgun (WGS) entry which is preliminary data.</text>
</comment>
<dbReference type="GO" id="GO:0045259">
    <property type="term" value="C:proton-transporting ATP synthase complex"/>
    <property type="evidence" value="ECO:0007669"/>
    <property type="project" value="InterPro"/>
</dbReference>
<proteinExistence type="inferred from homology"/>
<dbReference type="AlphaFoldDB" id="A0A8J4WGN1"/>
<dbReference type="Proteomes" id="UP000748531">
    <property type="component" value="Unassembled WGS sequence"/>
</dbReference>
<comment type="similarity">
    <text evidence="1">Belongs to the eukaryotic ATPase epsilon family.</text>
</comment>
<dbReference type="GO" id="GO:0046933">
    <property type="term" value="F:proton-transporting ATP synthase activity, rotational mechanism"/>
    <property type="evidence" value="ECO:0007669"/>
    <property type="project" value="InterPro"/>
</dbReference>
<dbReference type="InterPro" id="IPR006721">
    <property type="entry name" value="ATP_synth_F1_esu_mt"/>
</dbReference>
<evidence type="ECO:0000313" key="2">
    <source>
        <dbReference type="EMBL" id="KAF5400823.1"/>
    </source>
</evidence>
<organism evidence="2 3">
    <name type="scientific">Paragonimus heterotremus</name>
    <dbReference type="NCBI Taxonomy" id="100268"/>
    <lineage>
        <taxon>Eukaryota</taxon>
        <taxon>Metazoa</taxon>
        <taxon>Spiralia</taxon>
        <taxon>Lophotrochozoa</taxon>
        <taxon>Platyhelminthes</taxon>
        <taxon>Trematoda</taxon>
        <taxon>Digenea</taxon>
        <taxon>Plagiorchiida</taxon>
        <taxon>Troglotremata</taxon>
        <taxon>Troglotrematidae</taxon>
        <taxon>Paragonimus</taxon>
    </lineage>
</organism>
<reference evidence="2" key="1">
    <citation type="submission" date="2019-05" db="EMBL/GenBank/DDBJ databases">
        <title>Annotation for the trematode Paragonimus heterotremus.</title>
        <authorList>
            <person name="Choi Y.-J."/>
        </authorList>
    </citation>
    <scope>NUCLEOTIDE SEQUENCE</scope>
    <source>
        <strain evidence="2">LC</strain>
    </source>
</reference>
<gene>
    <name evidence="2" type="ORF">PHET_05678</name>
</gene>
<dbReference type="InterPro" id="IPR036742">
    <property type="entry name" value="ATP_synth_F1_esu_sf_mt"/>
</dbReference>
<dbReference type="PANTHER" id="PTHR12448">
    <property type="entry name" value="ATP SYNTHASE EPSILON CHAIN, MITOCHONDRIAL"/>
    <property type="match status" value="1"/>
</dbReference>
<dbReference type="Pfam" id="PF04627">
    <property type="entry name" value="ATP-synt_Eps"/>
    <property type="match status" value="1"/>
</dbReference>
<dbReference type="PANTHER" id="PTHR12448:SF0">
    <property type="entry name" value="ATP SYNTHASE SUBUNIT EPSILON, MITOCHONDRIAL"/>
    <property type="match status" value="1"/>
</dbReference>